<dbReference type="AlphaFoldDB" id="B8IQP6"/>
<accession>B8IQP6</accession>
<keyword evidence="3" id="KW-1185">Reference proteome</keyword>
<dbReference type="EMBL" id="CP001349">
    <property type="protein sequence ID" value="ACL62341.1"/>
    <property type="molecule type" value="Genomic_DNA"/>
</dbReference>
<feature type="compositionally biased region" description="Basic residues" evidence="1">
    <location>
        <begin position="101"/>
        <end position="113"/>
    </location>
</feature>
<organism evidence="2 3">
    <name type="scientific">Methylobacterium nodulans (strain LMG 21967 / CNCM I-2342 / ORS 2060)</name>
    <dbReference type="NCBI Taxonomy" id="460265"/>
    <lineage>
        <taxon>Bacteria</taxon>
        <taxon>Pseudomonadati</taxon>
        <taxon>Pseudomonadota</taxon>
        <taxon>Alphaproteobacteria</taxon>
        <taxon>Hyphomicrobiales</taxon>
        <taxon>Methylobacteriaceae</taxon>
        <taxon>Methylobacterium</taxon>
    </lineage>
</organism>
<dbReference type="eggNOG" id="ENOG5031231">
    <property type="taxonomic scope" value="Bacteria"/>
</dbReference>
<evidence type="ECO:0000313" key="2">
    <source>
        <dbReference type="EMBL" id="ACL62341.1"/>
    </source>
</evidence>
<evidence type="ECO:0000256" key="1">
    <source>
        <dbReference type="SAM" id="MobiDB-lite"/>
    </source>
</evidence>
<gene>
    <name evidence="2" type="ordered locus">Mnod_7606</name>
</gene>
<evidence type="ECO:0000313" key="3">
    <source>
        <dbReference type="Proteomes" id="UP000008207"/>
    </source>
</evidence>
<dbReference type="HOGENOM" id="CLU_1452850_0_0_5"/>
<dbReference type="KEGG" id="mno:Mnod_7606"/>
<name>B8IQP6_METNO</name>
<sequence length="184" mass="20112">MTRNRVRRSFTVEVKSRGRPGSNLHEATNSSSPPPSVLWAGTDLSRGLARLAEAPATIADPAPAEKPVEKVEARRILPSLLVAEPVVVEPEPTPAREPRLPRVRRVPERKKAKPKLEAVETPMSSAPPRAPVPATKVSARAAALVAVQAVVPVPEQRAVKARNKVEPTLKAGERWKRRLPRVCW</sequence>
<feature type="region of interest" description="Disordered" evidence="1">
    <location>
        <begin position="89"/>
        <end position="132"/>
    </location>
</feature>
<dbReference type="RefSeq" id="WP_015933894.1">
    <property type="nucleotide sequence ID" value="NC_011894.1"/>
</dbReference>
<protein>
    <submittedName>
        <fullName evidence="2">Uncharacterized protein</fullName>
    </submittedName>
</protein>
<reference evidence="2 3" key="1">
    <citation type="submission" date="2009-01" db="EMBL/GenBank/DDBJ databases">
        <title>Complete sequence of chromosome of Methylobacterium nodulans ORS 2060.</title>
        <authorList>
            <consortium name="US DOE Joint Genome Institute"/>
            <person name="Lucas S."/>
            <person name="Copeland A."/>
            <person name="Lapidus A."/>
            <person name="Glavina del Rio T."/>
            <person name="Dalin E."/>
            <person name="Tice H."/>
            <person name="Bruce D."/>
            <person name="Goodwin L."/>
            <person name="Pitluck S."/>
            <person name="Sims D."/>
            <person name="Brettin T."/>
            <person name="Detter J.C."/>
            <person name="Han C."/>
            <person name="Larimer F."/>
            <person name="Land M."/>
            <person name="Hauser L."/>
            <person name="Kyrpides N."/>
            <person name="Ivanova N."/>
            <person name="Marx C.J."/>
            <person name="Richardson P."/>
        </authorList>
    </citation>
    <scope>NUCLEOTIDE SEQUENCE [LARGE SCALE GENOMIC DNA]</scope>
    <source>
        <strain evidence="3">LMG 21967 / CNCM I-2342 / ORS 2060</strain>
    </source>
</reference>
<feature type="region of interest" description="Disordered" evidence="1">
    <location>
        <begin position="1"/>
        <end position="41"/>
    </location>
</feature>
<dbReference type="Proteomes" id="UP000008207">
    <property type="component" value="Chromosome"/>
</dbReference>
<proteinExistence type="predicted"/>